<protein>
    <recommendedName>
        <fullName evidence="1">Protein kinase domain-containing protein</fullName>
    </recommendedName>
</protein>
<evidence type="ECO:0000313" key="3">
    <source>
        <dbReference type="Proteomes" id="UP000289738"/>
    </source>
</evidence>
<dbReference type="GO" id="GO:0005524">
    <property type="term" value="F:ATP binding"/>
    <property type="evidence" value="ECO:0007669"/>
    <property type="project" value="InterPro"/>
</dbReference>
<dbReference type="PANTHER" id="PTHR48008:SF14">
    <property type="entry name" value="PROTEIN KINASE DOMAIN-CONTAINING PROTEIN"/>
    <property type="match status" value="1"/>
</dbReference>
<comment type="caution">
    <text evidence="2">The sequence shown here is derived from an EMBL/GenBank/DDBJ whole genome shotgun (WGS) entry which is preliminary data.</text>
</comment>
<dbReference type="AlphaFoldDB" id="A0A445DB87"/>
<dbReference type="PROSITE" id="PS50011">
    <property type="entry name" value="PROTEIN_KINASE_DOM"/>
    <property type="match status" value="1"/>
</dbReference>
<feature type="domain" description="Protein kinase" evidence="1">
    <location>
        <begin position="1"/>
        <end position="95"/>
    </location>
</feature>
<name>A0A445DB87_ARAHY</name>
<dbReference type="GO" id="GO:0004672">
    <property type="term" value="F:protein kinase activity"/>
    <property type="evidence" value="ECO:0007669"/>
    <property type="project" value="InterPro"/>
</dbReference>
<organism evidence="2 3">
    <name type="scientific">Arachis hypogaea</name>
    <name type="common">Peanut</name>
    <dbReference type="NCBI Taxonomy" id="3818"/>
    <lineage>
        <taxon>Eukaryota</taxon>
        <taxon>Viridiplantae</taxon>
        <taxon>Streptophyta</taxon>
        <taxon>Embryophyta</taxon>
        <taxon>Tracheophyta</taxon>
        <taxon>Spermatophyta</taxon>
        <taxon>Magnoliopsida</taxon>
        <taxon>eudicotyledons</taxon>
        <taxon>Gunneridae</taxon>
        <taxon>Pentapetalae</taxon>
        <taxon>rosids</taxon>
        <taxon>fabids</taxon>
        <taxon>Fabales</taxon>
        <taxon>Fabaceae</taxon>
        <taxon>Papilionoideae</taxon>
        <taxon>50 kb inversion clade</taxon>
        <taxon>dalbergioids sensu lato</taxon>
        <taxon>Dalbergieae</taxon>
        <taxon>Pterocarpus clade</taxon>
        <taxon>Arachis</taxon>
    </lineage>
</organism>
<gene>
    <name evidence="2" type="ORF">Ahy_A04g017497</name>
</gene>
<evidence type="ECO:0000259" key="1">
    <source>
        <dbReference type="PROSITE" id="PS50011"/>
    </source>
</evidence>
<dbReference type="Gene3D" id="1.10.510.10">
    <property type="entry name" value="Transferase(Phosphotransferase) domain 1"/>
    <property type="match status" value="1"/>
</dbReference>
<proteinExistence type="predicted"/>
<dbReference type="EMBL" id="SDMP01000004">
    <property type="protein sequence ID" value="RYR60415.1"/>
    <property type="molecule type" value="Genomic_DNA"/>
</dbReference>
<reference evidence="2 3" key="1">
    <citation type="submission" date="2019-01" db="EMBL/GenBank/DDBJ databases">
        <title>Sequencing of cultivated peanut Arachis hypogaea provides insights into genome evolution and oil improvement.</title>
        <authorList>
            <person name="Chen X."/>
        </authorList>
    </citation>
    <scope>NUCLEOTIDE SEQUENCE [LARGE SCALE GENOMIC DNA]</scope>
    <source>
        <strain evidence="3">cv. Fuhuasheng</strain>
        <tissue evidence="2">Leaves</tissue>
    </source>
</reference>
<dbReference type="InterPro" id="IPR000719">
    <property type="entry name" value="Prot_kinase_dom"/>
</dbReference>
<dbReference type="Proteomes" id="UP000289738">
    <property type="component" value="Chromosome A04"/>
</dbReference>
<dbReference type="SUPFAM" id="SSF56112">
    <property type="entry name" value="Protein kinase-like (PK-like)"/>
    <property type="match status" value="1"/>
</dbReference>
<dbReference type="InterPro" id="IPR011009">
    <property type="entry name" value="Kinase-like_dom_sf"/>
</dbReference>
<accession>A0A445DB87</accession>
<dbReference type="InterPro" id="IPR052451">
    <property type="entry name" value="Ser/Thr_kinase-like"/>
</dbReference>
<dbReference type="STRING" id="3818.A0A445DB87"/>
<sequence length="95" mass="10881">MKRKRLLCMSSCAMVLFMITYTIGTRHHYLHFLHAGAKRFIFRCDIKPSNILLDSNMMPTLSDFGLSLQGPLSTSKPKPIAVDYVADMITQPRQY</sequence>
<dbReference type="PANTHER" id="PTHR48008">
    <property type="entry name" value="LEUCINE-RICH REPEAT RECEPTOR-LIKE PROTEIN KINASE IMK3-RELATED"/>
    <property type="match status" value="1"/>
</dbReference>
<evidence type="ECO:0000313" key="2">
    <source>
        <dbReference type="EMBL" id="RYR60415.1"/>
    </source>
</evidence>
<keyword evidence="3" id="KW-1185">Reference proteome</keyword>